<dbReference type="AlphaFoldDB" id="A0A9D4JPG2"/>
<feature type="region of interest" description="Disordered" evidence="1">
    <location>
        <begin position="1"/>
        <end position="20"/>
    </location>
</feature>
<dbReference type="Proteomes" id="UP000828390">
    <property type="component" value="Unassembled WGS sequence"/>
</dbReference>
<evidence type="ECO:0000313" key="2">
    <source>
        <dbReference type="EMBL" id="KAH3815062.1"/>
    </source>
</evidence>
<reference evidence="2" key="2">
    <citation type="submission" date="2020-11" db="EMBL/GenBank/DDBJ databases">
        <authorList>
            <person name="McCartney M.A."/>
            <person name="Auch B."/>
            <person name="Kono T."/>
            <person name="Mallez S."/>
            <person name="Becker A."/>
            <person name="Gohl D.M."/>
            <person name="Silverstein K.A.T."/>
            <person name="Koren S."/>
            <person name="Bechman K.B."/>
            <person name="Herman A."/>
            <person name="Abrahante J.E."/>
            <person name="Garbe J."/>
        </authorList>
    </citation>
    <scope>NUCLEOTIDE SEQUENCE</scope>
    <source>
        <strain evidence="2">Duluth1</strain>
        <tissue evidence="2">Whole animal</tissue>
    </source>
</reference>
<dbReference type="EMBL" id="JAIWYP010000006">
    <property type="protein sequence ID" value="KAH3815062.1"/>
    <property type="molecule type" value="Genomic_DNA"/>
</dbReference>
<comment type="caution">
    <text evidence="2">The sequence shown here is derived from an EMBL/GenBank/DDBJ whole genome shotgun (WGS) entry which is preliminary data.</text>
</comment>
<gene>
    <name evidence="2" type="ORF">DPMN_143581</name>
</gene>
<accession>A0A9D4JPG2</accession>
<evidence type="ECO:0000256" key="1">
    <source>
        <dbReference type="SAM" id="MobiDB-lite"/>
    </source>
</evidence>
<protein>
    <submittedName>
        <fullName evidence="2">Uncharacterized protein</fullName>
    </submittedName>
</protein>
<evidence type="ECO:0000313" key="3">
    <source>
        <dbReference type="Proteomes" id="UP000828390"/>
    </source>
</evidence>
<proteinExistence type="predicted"/>
<keyword evidence="3" id="KW-1185">Reference proteome</keyword>
<organism evidence="2 3">
    <name type="scientific">Dreissena polymorpha</name>
    <name type="common">Zebra mussel</name>
    <name type="synonym">Mytilus polymorpha</name>
    <dbReference type="NCBI Taxonomy" id="45954"/>
    <lineage>
        <taxon>Eukaryota</taxon>
        <taxon>Metazoa</taxon>
        <taxon>Spiralia</taxon>
        <taxon>Lophotrochozoa</taxon>
        <taxon>Mollusca</taxon>
        <taxon>Bivalvia</taxon>
        <taxon>Autobranchia</taxon>
        <taxon>Heteroconchia</taxon>
        <taxon>Euheterodonta</taxon>
        <taxon>Imparidentia</taxon>
        <taxon>Neoheterodontei</taxon>
        <taxon>Myida</taxon>
        <taxon>Dreissenoidea</taxon>
        <taxon>Dreissenidae</taxon>
        <taxon>Dreissena</taxon>
    </lineage>
</organism>
<sequence>MKKGDANNALAESYEDSEKGITDKRKWGSMATKTVIITKTTRTGDDVTNVNYIVSFSKETECSFEKGRLFVS</sequence>
<reference evidence="2" key="1">
    <citation type="journal article" date="2019" name="bioRxiv">
        <title>The Genome of the Zebra Mussel, Dreissena polymorpha: A Resource for Invasive Species Research.</title>
        <authorList>
            <person name="McCartney M.A."/>
            <person name="Auch B."/>
            <person name="Kono T."/>
            <person name="Mallez S."/>
            <person name="Zhang Y."/>
            <person name="Obille A."/>
            <person name="Becker A."/>
            <person name="Abrahante J.E."/>
            <person name="Garbe J."/>
            <person name="Badalamenti J.P."/>
            <person name="Herman A."/>
            <person name="Mangelson H."/>
            <person name="Liachko I."/>
            <person name="Sullivan S."/>
            <person name="Sone E.D."/>
            <person name="Koren S."/>
            <person name="Silverstein K.A.T."/>
            <person name="Beckman K.B."/>
            <person name="Gohl D.M."/>
        </authorList>
    </citation>
    <scope>NUCLEOTIDE SEQUENCE</scope>
    <source>
        <strain evidence="2">Duluth1</strain>
        <tissue evidence="2">Whole animal</tissue>
    </source>
</reference>
<name>A0A9D4JPG2_DREPO</name>